<keyword evidence="2" id="KW-1133">Transmembrane helix</keyword>
<evidence type="ECO:0000313" key="4">
    <source>
        <dbReference type="Proteomes" id="UP001530377"/>
    </source>
</evidence>
<dbReference type="Proteomes" id="UP001530377">
    <property type="component" value="Unassembled WGS sequence"/>
</dbReference>
<dbReference type="Gene3D" id="3.40.50.1820">
    <property type="entry name" value="alpha/beta hydrolase"/>
    <property type="match status" value="1"/>
</dbReference>
<protein>
    <recommendedName>
        <fullName evidence="5">Alpha/beta-hydrolase</fullName>
    </recommendedName>
</protein>
<dbReference type="AlphaFoldDB" id="A0ABD3SST0"/>
<dbReference type="EMBL" id="JALLPB020000006">
    <property type="protein sequence ID" value="KAL3827263.1"/>
    <property type="molecule type" value="Genomic_DNA"/>
</dbReference>
<sequence>MRPERHYYTASGLFEQSLDIYRPAQISPTSPSASTTKDDDDDDHAPPLTVVALVVGSAWLGHRSFIYSGTSWWNSRGPMAVADTGCICVCIRHRGSFMKSFSILTSAFLLVASAIAMAVVDVLLDERYWESLEDVIVLMGGDGSDGDAGGWWSRRGGIFLLVSASGLALMELGGYGSATFDDMQNDVMDALAWLDANYDDLDLFRKEDGGSSTSGRIGKRGLFVFGGYSSGGHVAATVTQNATLWRNRNLPDPHVHCDAILYISPVLSTRAYHDDVIRKKITSLPSLASSSSSLTSSSGATDSALEDETLSTSSSHEVFLSTTALASASSAPPPTWLTDRVVRAVFGHRAAPGIPSPIHTYDRSPPVPHIFLGCRYEMFGLTWLDAFFCSSDFSELLNGVGVESRYRAIRSDHWNILGSAELRSALKEELGRIKQECRIEKVR</sequence>
<comment type="caution">
    <text evidence="3">The sequence shown here is derived from an EMBL/GenBank/DDBJ whole genome shotgun (WGS) entry which is preliminary data.</text>
</comment>
<keyword evidence="2" id="KW-0812">Transmembrane</keyword>
<evidence type="ECO:0000313" key="3">
    <source>
        <dbReference type="EMBL" id="KAL3827263.1"/>
    </source>
</evidence>
<accession>A0ABD3SST0</accession>
<dbReference type="InterPro" id="IPR029058">
    <property type="entry name" value="AB_hydrolase_fold"/>
</dbReference>
<evidence type="ECO:0008006" key="5">
    <source>
        <dbReference type="Google" id="ProtNLM"/>
    </source>
</evidence>
<evidence type="ECO:0000256" key="1">
    <source>
        <dbReference type="SAM" id="MobiDB-lite"/>
    </source>
</evidence>
<feature type="region of interest" description="Disordered" evidence="1">
    <location>
        <begin position="287"/>
        <end position="307"/>
    </location>
</feature>
<organism evidence="3 4">
    <name type="scientific">Cyclostephanos tholiformis</name>
    <dbReference type="NCBI Taxonomy" id="382380"/>
    <lineage>
        <taxon>Eukaryota</taxon>
        <taxon>Sar</taxon>
        <taxon>Stramenopiles</taxon>
        <taxon>Ochrophyta</taxon>
        <taxon>Bacillariophyta</taxon>
        <taxon>Coscinodiscophyceae</taxon>
        <taxon>Thalassiosirophycidae</taxon>
        <taxon>Stephanodiscales</taxon>
        <taxon>Stephanodiscaceae</taxon>
        <taxon>Cyclostephanos</taxon>
    </lineage>
</organism>
<reference evidence="3 4" key="1">
    <citation type="submission" date="2024-10" db="EMBL/GenBank/DDBJ databases">
        <title>Updated reference genomes for cyclostephanoid diatoms.</title>
        <authorList>
            <person name="Roberts W.R."/>
            <person name="Alverson A.J."/>
        </authorList>
    </citation>
    <scope>NUCLEOTIDE SEQUENCE [LARGE SCALE GENOMIC DNA]</scope>
    <source>
        <strain evidence="3 4">AJA228-03</strain>
    </source>
</reference>
<keyword evidence="4" id="KW-1185">Reference proteome</keyword>
<dbReference type="SUPFAM" id="SSF53474">
    <property type="entry name" value="alpha/beta-Hydrolases"/>
    <property type="match status" value="2"/>
</dbReference>
<feature type="compositionally biased region" description="Low complexity" evidence="1">
    <location>
        <begin position="287"/>
        <end position="303"/>
    </location>
</feature>
<name>A0ABD3SST0_9STRA</name>
<gene>
    <name evidence="3" type="ORF">ACHAXA_004738</name>
</gene>
<feature type="transmembrane region" description="Helical" evidence="2">
    <location>
        <begin position="101"/>
        <end position="124"/>
    </location>
</feature>
<keyword evidence="2" id="KW-0472">Membrane</keyword>
<evidence type="ECO:0000256" key="2">
    <source>
        <dbReference type="SAM" id="Phobius"/>
    </source>
</evidence>
<proteinExistence type="predicted"/>